<feature type="region of interest" description="Disordered" evidence="7">
    <location>
        <begin position="95"/>
        <end position="306"/>
    </location>
</feature>
<protein>
    <submittedName>
        <fullName evidence="10">Emp24/gp25L/p24 family/GOLD</fullName>
    </submittedName>
</protein>
<dbReference type="Pfam" id="PF16016">
    <property type="entry name" value="VASt"/>
    <property type="match status" value="1"/>
</dbReference>
<dbReference type="InterPro" id="IPR009038">
    <property type="entry name" value="GOLD_dom"/>
</dbReference>
<feature type="compositionally biased region" description="Polar residues" evidence="7">
    <location>
        <begin position="131"/>
        <end position="153"/>
    </location>
</feature>
<keyword evidence="3 8" id="KW-0812">Transmembrane</keyword>
<feature type="transmembrane region" description="Helical" evidence="8">
    <location>
        <begin position="997"/>
        <end position="1016"/>
    </location>
</feature>
<dbReference type="InterPro" id="IPR015720">
    <property type="entry name" value="Emp24-like"/>
</dbReference>
<dbReference type="InterPro" id="IPR031968">
    <property type="entry name" value="VASt"/>
</dbReference>
<comment type="caution">
    <text evidence="10">The sequence shown here is derived from an EMBL/GenBank/DDBJ whole genome shotgun (WGS) entry which is preliminary data.</text>
</comment>
<evidence type="ECO:0000313" key="10">
    <source>
        <dbReference type="EMBL" id="KAK2964584.1"/>
    </source>
</evidence>
<dbReference type="PANTHER" id="PTHR22811">
    <property type="entry name" value="TRANSMEMBRANE EMP24 DOMAIN-CONTAINING PROTEIN"/>
    <property type="match status" value="1"/>
</dbReference>
<comment type="similarity">
    <text evidence="2">Belongs to the EMP24/GP25L family.</text>
</comment>
<evidence type="ECO:0000256" key="3">
    <source>
        <dbReference type="ARBA" id="ARBA00022692"/>
    </source>
</evidence>
<accession>A0ABQ9YLF4</accession>
<organism evidence="10 11">
    <name type="scientific">Blattamonas nauphoetae</name>
    <dbReference type="NCBI Taxonomy" id="2049346"/>
    <lineage>
        <taxon>Eukaryota</taxon>
        <taxon>Metamonada</taxon>
        <taxon>Preaxostyla</taxon>
        <taxon>Oxymonadida</taxon>
        <taxon>Blattamonas</taxon>
    </lineage>
</organism>
<dbReference type="Proteomes" id="UP001281761">
    <property type="component" value="Unassembled WGS sequence"/>
</dbReference>
<gene>
    <name evidence="10" type="ORF">BLNAU_501</name>
</gene>
<keyword evidence="5 8" id="KW-1133">Transmembrane helix</keyword>
<feature type="domain" description="GOLD" evidence="9">
    <location>
        <begin position="854"/>
        <end position="943"/>
    </location>
</feature>
<feature type="region of interest" description="Disordered" evidence="7">
    <location>
        <begin position="405"/>
        <end position="438"/>
    </location>
</feature>
<feature type="compositionally biased region" description="Polar residues" evidence="7">
    <location>
        <begin position="693"/>
        <end position="702"/>
    </location>
</feature>
<comment type="subcellular location">
    <subcellularLocation>
        <location evidence="1">Membrane</location>
        <topology evidence="1">Single-pass type I membrane protein</topology>
    </subcellularLocation>
</comment>
<proteinExistence type="inferred from homology"/>
<evidence type="ECO:0000256" key="5">
    <source>
        <dbReference type="ARBA" id="ARBA00022989"/>
    </source>
</evidence>
<keyword evidence="6 8" id="KW-0472">Membrane</keyword>
<feature type="region of interest" description="Disordered" evidence="7">
    <location>
        <begin position="549"/>
        <end position="573"/>
    </location>
</feature>
<evidence type="ECO:0000256" key="2">
    <source>
        <dbReference type="ARBA" id="ARBA00007104"/>
    </source>
</evidence>
<keyword evidence="4" id="KW-0732">Signal</keyword>
<feature type="compositionally biased region" description="Basic and acidic residues" evidence="7">
    <location>
        <begin position="680"/>
        <end position="692"/>
    </location>
</feature>
<keyword evidence="11" id="KW-1185">Reference proteome</keyword>
<dbReference type="PROSITE" id="PS50866">
    <property type="entry name" value="GOLD"/>
    <property type="match status" value="1"/>
</dbReference>
<feature type="transmembrane region" description="Helical" evidence="8">
    <location>
        <begin position="754"/>
        <end position="774"/>
    </location>
</feature>
<sequence>MKVISETDLPRSSYGIAPNEPLILSSGTIHVGPPDNIGTLFLFQKHLVFAAYNITEARNGLLVHAKNKLPHLPPSSRTSSLEVAELVYSAQSPLGTSSLSLQDPPSTQPQFPYIVRPYSTPRTEGDPEEQTPMSTNSAQNKKSRSSPGKTTPQPFDDVQSHVRTHSSTNKPLAASMSMPILSPHQPSSRDGRQSSPHLRERTNTTSPTLHPLTPTLLKQEQKKRRSLVDESTPKPTPQAPSVHTPALPVTHQPNSSTPLSSSISPPSMPKTTPLVPLPVSTGSGPQTTETSNDSPTHSQPNEICPSFHLPSKASVLHVPFRAYLHTRTHYPPPPPDEALIQPLKTPFFDHKISHLTLLQFILHSLHLTSVLHFVHTRSSAFGFEPSTVCREIPSYFLTSHERKHLTRTDADHPAAKEKKKVVSGTPLPRPPTPKPPKTKAEFVSLVNELVDTPLPLTSTPHESDWVPITAAAPSAPLASFKRIVNYHAPTNASIGPPSTRTRETQELHHFSPTMSVWTTRLDCLDVPYSTSFYYFIRLVLTEEELDTNQLDVSDPKGDPNLDEDSDTEKEEQTVDNSFPFFVPEVKRCLRIQASFDVVIVKPFVVQSIFSKLSTQQSVITDTRLVNVFARIGTRRAISLRLDWKKIASDLSTREDVDRVFDLGQQSVFSNVSATATSGQEVHEGESHEKSQQRPEASSNQQLPAYPTQKHDTKDKRDIALKDRVKGFVGQGVTRTQQTLQSISFEDGFWKVGEILILLLVLLVLIKMISALTFITTSTQQQIQIQQELVMILHQLGHQNHPLPQAEHQPPDIPLPQNHDISPGTLENSDTRPPPNRRRNCLLDAYLIPVKEGSQFCFSDDYASGVTVNLEYKFEVHQNETVRSPINPTVTVRDAFNKELARETKGSSGTVQFTTVSAGEHKLCIDTFSSTSRRQLYLTLNVRSGLEKTQEKISPEDSPEKYLRRLEGKLRMIQNEQQYYLDRHQALVKTEEKNSRRIVFYHVIQIGVVVLFGYLQLQFYLRFLKKRKII</sequence>
<feature type="compositionally biased region" description="Acidic residues" evidence="7">
    <location>
        <begin position="560"/>
        <end position="569"/>
    </location>
</feature>
<feature type="compositionally biased region" description="Polar residues" evidence="7">
    <location>
        <begin position="280"/>
        <end position="301"/>
    </location>
</feature>
<feature type="compositionally biased region" description="Low complexity" evidence="7">
    <location>
        <begin position="203"/>
        <end position="217"/>
    </location>
</feature>
<reference evidence="10 11" key="1">
    <citation type="journal article" date="2022" name="bioRxiv">
        <title>Genomics of Preaxostyla Flagellates Illuminates Evolutionary Transitions and the Path Towards Mitochondrial Loss.</title>
        <authorList>
            <person name="Novak L.V.F."/>
            <person name="Treitli S.C."/>
            <person name="Pyrih J."/>
            <person name="Halakuc P."/>
            <person name="Pipaliya S.V."/>
            <person name="Vacek V."/>
            <person name="Brzon O."/>
            <person name="Soukal P."/>
            <person name="Eme L."/>
            <person name="Dacks J.B."/>
            <person name="Karnkowska A."/>
            <person name="Elias M."/>
            <person name="Hampl V."/>
        </authorList>
    </citation>
    <scope>NUCLEOTIDE SEQUENCE [LARGE SCALE GENOMIC DNA]</scope>
    <source>
        <strain evidence="10">NAU3</strain>
        <tissue evidence="10">Gut</tissue>
    </source>
</reference>
<evidence type="ECO:0000256" key="7">
    <source>
        <dbReference type="SAM" id="MobiDB-lite"/>
    </source>
</evidence>
<evidence type="ECO:0000256" key="4">
    <source>
        <dbReference type="ARBA" id="ARBA00022729"/>
    </source>
</evidence>
<dbReference type="SMART" id="SM01190">
    <property type="entry name" value="EMP24_GP25L"/>
    <property type="match status" value="1"/>
</dbReference>
<dbReference type="Pfam" id="PF01105">
    <property type="entry name" value="EMP24_GP25L"/>
    <property type="match status" value="1"/>
</dbReference>
<feature type="compositionally biased region" description="Low complexity" evidence="7">
    <location>
        <begin position="253"/>
        <end position="273"/>
    </location>
</feature>
<feature type="compositionally biased region" description="Polar residues" evidence="7">
    <location>
        <begin position="95"/>
        <end position="110"/>
    </location>
</feature>
<feature type="compositionally biased region" description="Basic and acidic residues" evidence="7">
    <location>
        <begin position="406"/>
        <end position="416"/>
    </location>
</feature>
<evidence type="ECO:0000256" key="6">
    <source>
        <dbReference type="ARBA" id="ARBA00023136"/>
    </source>
</evidence>
<feature type="compositionally biased region" description="Basic and acidic residues" evidence="7">
    <location>
        <begin position="187"/>
        <end position="202"/>
    </location>
</feature>
<feature type="region of interest" description="Disordered" evidence="7">
    <location>
        <begin position="800"/>
        <end position="836"/>
    </location>
</feature>
<evidence type="ECO:0000256" key="1">
    <source>
        <dbReference type="ARBA" id="ARBA00004479"/>
    </source>
</evidence>
<dbReference type="EMBL" id="JARBJD010000002">
    <property type="protein sequence ID" value="KAK2964584.1"/>
    <property type="molecule type" value="Genomic_DNA"/>
</dbReference>
<evidence type="ECO:0000313" key="11">
    <source>
        <dbReference type="Proteomes" id="UP001281761"/>
    </source>
</evidence>
<name>A0ABQ9YLF4_9EUKA</name>
<evidence type="ECO:0000256" key="8">
    <source>
        <dbReference type="SAM" id="Phobius"/>
    </source>
</evidence>
<evidence type="ECO:0000259" key="9">
    <source>
        <dbReference type="PROSITE" id="PS50866"/>
    </source>
</evidence>
<feature type="region of interest" description="Disordered" evidence="7">
    <location>
        <begin position="676"/>
        <end position="715"/>
    </location>
</feature>